<evidence type="ECO:0000313" key="1">
    <source>
        <dbReference type="EMBL" id="EFG54749.1"/>
    </source>
</evidence>
<comment type="caution">
    <text evidence="1">The sequence shown here is derived from an EMBL/GenBank/DDBJ whole genome shotgun (WGS) entry which is preliminary data.</text>
</comment>
<evidence type="ECO:0000313" key="2">
    <source>
        <dbReference type="Proteomes" id="UP000004069"/>
    </source>
</evidence>
<accession>D4YVF3</accession>
<sequence>MDYQKILDQIVSGELKEYKVEPKDAFDFQEALRNYGKRQNITGRAERGGTIIYTANKSDD</sequence>
<dbReference type="OrthoDB" id="2303846at2"/>
<name>D4YVF3_9LACO</name>
<reference evidence="1 2" key="1">
    <citation type="submission" date="2010-04" db="EMBL/GenBank/DDBJ databases">
        <authorList>
            <person name="Muzny D."/>
            <person name="Qin X."/>
            <person name="Deng J."/>
            <person name="Jiang H."/>
            <person name="Liu Y."/>
            <person name="Qu J."/>
            <person name="Song X.-Z."/>
            <person name="Zhang L."/>
            <person name="Thornton R."/>
            <person name="Coyle M."/>
            <person name="Francisco L."/>
            <person name="Jackson L."/>
            <person name="Javaid M."/>
            <person name="Korchina V."/>
            <person name="Kovar C."/>
            <person name="Mata R."/>
            <person name="Mathew T."/>
            <person name="Ngo R."/>
            <person name="Nguyen L."/>
            <person name="Nguyen N."/>
            <person name="Okwuonu G."/>
            <person name="Ongeri F."/>
            <person name="Pham C."/>
            <person name="Simmons D."/>
            <person name="Wilczek-Boney K."/>
            <person name="Hale W."/>
            <person name="Jakkamsetti A."/>
            <person name="Pham P."/>
            <person name="Ruth R."/>
            <person name="San Lucas F."/>
            <person name="Warren J."/>
            <person name="Zhang J."/>
            <person name="Zhao Z."/>
            <person name="Zhou C."/>
            <person name="Zhu D."/>
            <person name="Lee S."/>
            <person name="Bess C."/>
            <person name="Blankenburg K."/>
            <person name="Forbes L."/>
            <person name="Fu Q."/>
            <person name="Gubbala S."/>
            <person name="Hirani K."/>
            <person name="Jayaseelan J.C."/>
            <person name="Lara F."/>
            <person name="Munidasa M."/>
            <person name="Palculict T."/>
            <person name="Patil S."/>
            <person name="Pu L.-L."/>
            <person name="Saada N."/>
            <person name="Tang L."/>
            <person name="Weissenberger G."/>
            <person name="Zhu Y."/>
            <person name="Hemphill L."/>
            <person name="Shang Y."/>
            <person name="Youmans B."/>
            <person name="Ayvaz T."/>
            <person name="Ross M."/>
            <person name="Santibanez J."/>
            <person name="Aqrawi P."/>
            <person name="Gross S."/>
            <person name="Joshi V."/>
            <person name="Fowler G."/>
            <person name="Nazareth L."/>
            <person name="Reid J."/>
            <person name="Worley K."/>
            <person name="Petrosino J."/>
            <person name="Highlander S."/>
            <person name="Gibbs R."/>
        </authorList>
    </citation>
    <scope>NUCLEOTIDE SEQUENCE [LARGE SCALE GENOMIC DNA]</scope>
    <source>
        <strain evidence="1 2">DSM 11664</strain>
    </source>
</reference>
<dbReference type="EMBL" id="ADNY01000066">
    <property type="protein sequence ID" value="EFG54749.1"/>
    <property type="molecule type" value="Genomic_DNA"/>
</dbReference>
<keyword evidence="2" id="KW-1185">Reference proteome</keyword>
<gene>
    <name evidence="1" type="ORF">HMPREF0493_1514</name>
</gene>
<dbReference type="Proteomes" id="UP000004069">
    <property type="component" value="Unassembled WGS sequence"/>
</dbReference>
<dbReference type="eggNOG" id="ENOG5030AGF">
    <property type="taxonomic scope" value="Bacteria"/>
</dbReference>
<dbReference type="AlphaFoldDB" id="D4YVF3"/>
<organism evidence="1 2">
    <name type="scientific">Lactobacillus amylolyticus DSM 11664</name>
    <dbReference type="NCBI Taxonomy" id="585524"/>
    <lineage>
        <taxon>Bacteria</taxon>
        <taxon>Bacillati</taxon>
        <taxon>Bacillota</taxon>
        <taxon>Bacilli</taxon>
        <taxon>Lactobacillales</taxon>
        <taxon>Lactobacillaceae</taxon>
        <taxon>Lactobacillus</taxon>
    </lineage>
</organism>
<dbReference type="PATRIC" id="fig|585524.9.peg.704"/>
<proteinExistence type="predicted"/>
<protein>
    <submittedName>
        <fullName evidence="1">Uncharacterized protein</fullName>
    </submittedName>
</protein>
<dbReference type="STRING" id="83683.B1745_04955"/>
<dbReference type="RefSeq" id="WP_006352663.1">
    <property type="nucleotide sequence ID" value="NZ_ADNY01000066.1"/>
</dbReference>